<feature type="binding site" evidence="8">
    <location>
        <position position="154"/>
    </location>
    <ligand>
        <name>substrate</name>
    </ligand>
</feature>
<feature type="binding site" evidence="8">
    <location>
        <begin position="174"/>
        <end position="175"/>
    </location>
    <ligand>
        <name>ATP</name>
        <dbReference type="ChEBI" id="CHEBI:30616"/>
    </ligand>
</feature>
<dbReference type="PANTHER" id="PTHR43654">
    <property type="entry name" value="GLUTAMATE 5-KINASE"/>
    <property type="match status" value="1"/>
</dbReference>
<dbReference type="InterPro" id="IPR001048">
    <property type="entry name" value="Asp/Glu/Uridylate_kinase"/>
</dbReference>
<feature type="binding site" evidence="8">
    <location>
        <position position="142"/>
    </location>
    <ligand>
        <name>substrate</name>
    </ligand>
</feature>
<dbReference type="InterPro" id="IPR036974">
    <property type="entry name" value="PUA_sf"/>
</dbReference>
<dbReference type="RefSeq" id="WP_073007836.1">
    <property type="nucleotide sequence ID" value="NZ_FRBW01000001.1"/>
</dbReference>
<keyword evidence="2 8" id="KW-0028">Amino-acid biosynthesis</keyword>
<comment type="catalytic activity">
    <reaction evidence="8">
        <text>L-glutamate + ATP = L-glutamyl 5-phosphate + ADP</text>
        <dbReference type="Rhea" id="RHEA:14877"/>
        <dbReference type="ChEBI" id="CHEBI:29985"/>
        <dbReference type="ChEBI" id="CHEBI:30616"/>
        <dbReference type="ChEBI" id="CHEBI:58274"/>
        <dbReference type="ChEBI" id="CHEBI:456216"/>
        <dbReference type="EC" id="2.7.2.11"/>
    </reaction>
</comment>
<feature type="binding site" evidence="8">
    <location>
        <position position="55"/>
    </location>
    <ligand>
        <name>substrate</name>
    </ligand>
</feature>
<dbReference type="CDD" id="cd04242">
    <property type="entry name" value="AAK_G5K_ProB"/>
    <property type="match status" value="1"/>
</dbReference>
<keyword evidence="11" id="KW-1185">Reference proteome</keyword>
<keyword evidence="3 8" id="KW-0641">Proline biosynthesis</keyword>
<dbReference type="InterPro" id="IPR005715">
    <property type="entry name" value="Glu_5kinase/COase_Synthase"/>
</dbReference>
<evidence type="ECO:0000256" key="2">
    <source>
        <dbReference type="ARBA" id="ARBA00022605"/>
    </source>
</evidence>
<dbReference type="AlphaFoldDB" id="A0A1M6ZLJ0"/>
<dbReference type="NCBIfam" id="TIGR01027">
    <property type="entry name" value="proB"/>
    <property type="match status" value="1"/>
</dbReference>
<name>A0A1M6ZLJ0_9HYPH</name>
<dbReference type="SUPFAM" id="SSF53633">
    <property type="entry name" value="Carbamate kinase-like"/>
    <property type="match status" value="1"/>
</dbReference>
<dbReference type="InterPro" id="IPR036393">
    <property type="entry name" value="AceGlu_kinase-like_sf"/>
</dbReference>
<sequence length="379" mass="39771">MASRHRLSGHNRIVVKIGSALLVERGQLKRDWLNAVIADLVALAEGGAEVMVVSSGSIALGRGILGLPSGPLKLEESQAAASAGQIELAKAYAEALGGYGRKAGQILLTLGDTEQRRRYLNARETINTLLKLGAVPIINENDTVATSEIRYGDNDRLAARVATMVSADCLVLLSDIDGMYTAPPQTNPDAVFLPEVLKITPEIEAMAGSAGSELSRGGMKTKVDAAKIATAAGTSMVITSGKTMHPLKALDEGARCTWFPALATPASARKAWIGGHLVPRGEIRLDTGALNALLSGKSLLPAGVTDVSGDFTRGDAVQLIGPDGRAVGRGLVAYDHDEARMIAGRNSREIEAIVGYPGRAEMVHRDDMVLDDGILPARG</sequence>
<dbReference type="InterPro" id="IPR001057">
    <property type="entry name" value="Glu/AcGlu_kinase"/>
</dbReference>
<evidence type="ECO:0000256" key="3">
    <source>
        <dbReference type="ARBA" id="ARBA00022650"/>
    </source>
</evidence>
<dbReference type="Gene3D" id="2.30.130.10">
    <property type="entry name" value="PUA domain"/>
    <property type="match status" value="1"/>
</dbReference>
<dbReference type="PIRSF" id="PIRSF000729">
    <property type="entry name" value="GK"/>
    <property type="match status" value="1"/>
</dbReference>
<keyword evidence="4 8" id="KW-0808">Transferase</keyword>
<dbReference type="GO" id="GO:0055129">
    <property type="term" value="P:L-proline biosynthetic process"/>
    <property type="evidence" value="ECO:0007669"/>
    <property type="project" value="UniProtKB-UniRule"/>
</dbReference>
<comment type="function">
    <text evidence="8">Catalyzes the transfer of a phosphate group to glutamate to form L-glutamate 5-phosphate.</text>
</comment>
<dbReference type="InterPro" id="IPR002478">
    <property type="entry name" value="PUA"/>
</dbReference>
<proteinExistence type="inferred from homology"/>
<accession>A0A1M6ZLJ0</accession>
<keyword evidence="7 8" id="KW-0067">ATP-binding</keyword>
<reference evidence="10 11" key="1">
    <citation type="submission" date="2016-11" db="EMBL/GenBank/DDBJ databases">
        <authorList>
            <person name="Jaros S."/>
            <person name="Januszkiewicz K."/>
            <person name="Wedrychowicz H."/>
        </authorList>
    </citation>
    <scope>NUCLEOTIDE SEQUENCE [LARGE SCALE GENOMIC DNA]</scope>
    <source>
        <strain evidence="10 11">DSM 22153</strain>
    </source>
</reference>
<dbReference type="Proteomes" id="UP000186002">
    <property type="component" value="Unassembled WGS sequence"/>
</dbReference>
<dbReference type="EMBL" id="FRBW01000001">
    <property type="protein sequence ID" value="SHL31223.1"/>
    <property type="molecule type" value="Genomic_DNA"/>
</dbReference>
<dbReference type="CDD" id="cd21157">
    <property type="entry name" value="PUA_G5K"/>
    <property type="match status" value="1"/>
</dbReference>
<dbReference type="EC" id="2.7.2.11" evidence="8"/>
<comment type="caution">
    <text evidence="8">Lacks conserved residue(s) required for the propagation of feature annotation.</text>
</comment>
<dbReference type="Gene3D" id="3.40.1160.10">
    <property type="entry name" value="Acetylglutamate kinase-like"/>
    <property type="match status" value="1"/>
</dbReference>
<dbReference type="GO" id="GO:0005524">
    <property type="term" value="F:ATP binding"/>
    <property type="evidence" value="ECO:0007669"/>
    <property type="project" value="UniProtKB-KW"/>
</dbReference>
<dbReference type="Pfam" id="PF01472">
    <property type="entry name" value="PUA"/>
    <property type="match status" value="1"/>
</dbReference>
<comment type="pathway">
    <text evidence="8">Amino-acid biosynthesis; L-proline biosynthesis; L-glutamate 5-semialdehyde from L-glutamate: step 1/2.</text>
</comment>
<dbReference type="HAMAP" id="MF_00456">
    <property type="entry name" value="ProB"/>
    <property type="match status" value="1"/>
</dbReference>
<dbReference type="FunFam" id="2.30.130.10:FF:000007">
    <property type="entry name" value="Glutamate 5-kinase"/>
    <property type="match status" value="1"/>
</dbReference>
<dbReference type="SUPFAM" id="SSF88697">
    <property type="entry name" value="PUA domain-like"/>
    <property type="match status" value="1"/>
</dbReference>
<keyword evidence="5 8" id="KW-0547">Nucleotide-binding</keyword>
<evidence type="ECO:0000256" key="7">
    <source>
        <dbReference type="ARBA" id="ARBA00022840"/>
    </source>
</evidence>
<dbReference type="Pfam" id="PF00696">
    <property type="entry name" value="AA_kinase"/>
    <property type="match status" value="1"/>
</dbReference>
<evidence type="ECO:0000256" key="4">
    <source>
        <dbReference type="ARBA" id="ARBA00022679"/>
    </source>
</evidence>
<dbReference type="InterPro" id="IPR015947">
    <property type="entry name" value="PUA-like_sf"/>
</dbReference>
<evidence type="ECO:0000256" key="5">
    <source>
        <dbReference type="ARBA" id="ARBA00022741"/>
    </source>
</evidence>
<comment type="subcellular location">
    <subcellularLocation>
        <location evidence="8">Cytoplasm</location>
    </subcellularLocation>
</comment>
<dbReference type="InterPro" id="IPR019797">
    <property type="entry name" value="Glutamate_5-kinase_CS"/>
</dbReference>
<dbReference type="InterPro" id="IPR011529">
    <property type="entry name" value="Glu_5kinase"/>
</dbReference>
<organism evidence="10 11">
    <name type="scientific">Roseibium suaedae</name>
    <dbReference type="NCBI Taxonomy" id="735517"/>
    <lineage>
        <taxon>Bacteria</taxon>
        <taxon>Pseudomonadati</taxon>
        <taxon>Pseudomonadota</taxon>
        <taxon>Alphaproteobacteria</taxon>
        <taxon>Hyphomicrobiales</taxon>
        <taxon>Stappiaceae</taxon>
        <taxon>Roseibium</taxon>
    </lineage>
</organism>
<keyword evidence="1 8" id="KW-0963">Cytoplasm</keyword>
<dbReference type="PRINTS" id="PR00474">
    <property type="entry name" value="GLU5KINASE"/>
</dbReference>
<evidence type="ECO:0000256" key="1">
    <source>
        <dbReference type="ARBA" id="ARBA00022490"/>
    </source>
</evidence>
<dbReference type="PROSITE" id="PS00902">
    <property type="entry name" value="GLUTAMATE_5_KINASE"/>
    <property type="match status" value="1"/>
</dbReference>
<dbReference type="UniPathway" id="UPA00098">
    <property type="reaction ID" value="UER00359"/>
</dbReference>
<feature type="domain" description="PUA" evidence="9">
    <location>
        <begin position="281"/>
        <end position="363"/>
    </location>
</feature>
<gene>
    <name evidence="8" type="primary">proB</name>
    <name evidence="10" type="ORF">SAMN05444272_0276</name>
</gene>
<evidence type="ECO:0000259" key="9">
    <source>
        <dbReference type="SMART" id="SM00359"/>
    </source>
</evidence>
<dbReference type="SMART" id="SM00359">
    <property type="entry name" value="PUA"/>
    <property type="match status" value="1"/>
</dbReference>
<feature type="binding site" evidence="8">
    <location>
        <position position="16"/>
    </location>
    <ligand>
        <name>ATP</name>
        <dbReference type="ChEBI" id="CHEBI:30616"/>
    </ligand>
</feature>
<evidence type="ECO:0000313" key="11">
    <source>
        <dbReference type="Proteomes" id="UP000186002"/>
    </source>
</evidence>
<evidence type="ECO:0000256" key="8">
    <source>
        <dbReference type="HAMAP-Rule" id="MF_00456"/>
    </source>
</evidence>
<dbReference type="GO" id="GO:0004349">
    <property type="term" value="F:glutamate 5-kinase activity"/>
    <property type="evidence" value="ECO:0007669"/>
    <property type="project" value="UniProtKB-UniRule"/>
</dbReference>
<comment type="similarity">
    <text evidence="8">Belongs to the glutamate 5-kinase family.</text>
</comment>
<protein>
    <recommendedName>
        <fullName evidence="8">Glutamate 5-kinase</fullName>
        <ecNumber evidence="8">2.7.2.11</ecNumber>
    </recommendedName>
    <alternativeName>
        <fullName evidence="8">Gamma-glutamyl kinase</fullName>
        <shortName evidence="8">GK</shortName>
    </alternativeName>
</protein>
<dbReference type="InterPro" id="IPR041739">
    <property type="entry name" value="G5K_ProB"/>
</dbReference>
<dbReference type="PROSITE" id="PS50890">
    <property type="entry name" value="PUA"/>
    <property type="match status" value="1"/>
</dbReference>
<dbReference type="STRING" id="735517.SAMN05444272_0276"/>
<evidence type="ECO:0000256" key="6">
    <source>
        <dbReference type="ARBA" id="ARBA00022777"/>
    </source>
</evidence>
<dbReference type="PANTHER" id="PTHR43654:SF1">
    <property type="entry name" value="ISOPENTENYL PHOSPHATE KINASE"/>
    <property type="match status" value="1"/>
</dbReference>
<dbReference type="FunFam" id="3.40.1160.10:FF:000018">
    <property type="entry name" value="Glutamate 5-kinase"/>
    <property type="match status" value="1"/>
</dbReference>
<dbReference type="GO" id="GO:0005829">
    <property type="term" value="C:cytosol"/>
    <property type="evidence" value="ECO:0007669"/>
    <property type="project" value="TreeGrafter"/>
</dbReference>
<evidence type="ECO:0000313" key="10">
    <source>
        <dbReference type="EMBL" id="SHL31223.1"/>
    </source>
</evidence>
<dbReference type="OrthoDB" id="9804434at2"/>
<keyword evidence="6 8" id="KW-0418">Kinase</keyword>
<dbReference type="GO" id="GO:0003723">
    <property type="term" value="F:RNA binding"/>
    <property type="evidence" value="ECO:0007669"/>
    <property type="project" value="InterPro"/>
</dbReference>